<feature type="domain" description="HAMP" evidence="17">
    <location>
        <begin position="182"/>
        <end position="239"/>
    </location>
</feature>
<keyword evidence="11" id="KW-0902">Two-component regulatory system</keyword>
<keyword evidence="7" id="KW-0808">Transferase</keyword>
<dbReference type="Proteomes" id="UP000656042">
    <property type="component" value="Unassembled WGS sequence"/>
</dbReference>
<keyword evidence="19" id="KW-1185">Reference proteome</keyword>
<dbReference type="SUPFAM" id="SSF158472">
    <property type="entry name" value="HAMP domain-like"/>
    <property type="match status" value="1"/>
</dbReference>
<dbReference type="SUPFAM" id="SSF55874">
    <property type="entry name" value="ATPase domain of HSP90 chaperone/DNA topoisomerase II/histidine kinase"/>
    <property type="match status" value="1"/>
</dbReference>
<feature type="transmembrane region" description="Helical" evidence="14">
    <location>
        <begin position="1054"/>
        <end position="1072"/>
    </location>
</feature>
<evidence type="ECO:0000256" key="2">
    <source>
        <dbReference type="ARBA" id="ARBA00004651"/>
    </source>
</evidence>
<dbReference type="InterPro" id="IPR003594">
    <property type="entry name" value="HATPase_dom"/>
</dbReference>
<organism evidence="18 19">
    <name type="scientific">Mangrovihabitans endophyticus</name>
    <dbReference type="NCBI Taxonomy" id="1751298"/>
    <lineage>
        <taxon>Bacteria</taxon>
        <taxon>Bacillati</taxon>
        <taxon>Actinomycetota</taxon>
        <taxon>Actinomycetes</taxon>
        <taxon>Micromonosporales</taxon>
        <taxon>Micromonosporaceae</taxon>
        <taxon>Mangrovihabitans</taxon>
    </lineage>
</organism>
<evidence type="ECO:0000259" key="15">
    <source>
        <dbReference type="PROSITE" id="PS50109"/>
    </source>
</evidence>
<comment type="subcellular location">
    <subcellularLocation>
        <location evidence="2">Cell membrane</location>
        <topology evidence="2">Multi-pass membrane protein</topology>
    </subcellularLocation>
</comment>
<comment type="similarity">
    <text evidence="3">Belongs to the resistance-nodulation-cell division (RND) (TC 2.A.6) family. MmpL subfamily.</text>
</comment>
<keyword evidence="5" id="KW-1003">Cell membrane</keyword>
<dbReference type="Gene3D" id="1.10.287.130">
    <property type="match status" value="1"/>
</dbReference>
<dbReference type="InterPro" id="IPR036097">
    <property type="entry name" value="HisK_dim/P_sf"/>
</dbReference>
<feature type="transmembrane region" description="Helical" evidence="14">
    <location>
        <begin position="513"/>
        <end position="533"/>
    </location>
</feature>
<dbReference type="PROSITE" id="PS50885">
    <property type="entry name" value="HAMP"/>
    <property type="match status" value="1"/>
</dbReference>
<feature type="domain" description="Histidine kinase" evidence="15">
    <location>
        <begin position="254"/>
        <end position="464"/>
    </location>
</feature>
<dbReference type="SMART" id="SM00387">
    <property type="entry name" value="HATPase_c"/>
    <property type="match status" value="1"/>
</dbReference>
<feature type="transmembrane region" description="Helical" evidence="14">
    <location>
        <begin position="785"/>
        <end position="809"/>
    </location>
</feature>
<dbReference type="InterPro" id="IPR003660">
    <property type="entry name" value="HAMP_dom"/>
</dbReference>
<keyword evidence="9" id="KW-0418">Kinase</keyword>
<evidence type="ECO:0000256" key="11">
    <source>
        <dbReference type="ARBA" id="ARBA00023012"/>
    </source>
</evidence>
<keyword evidence="8 14" id="KW-0812">Transmembrane</keyword>
<dbReference type="InterPro" id="IPR036890">
    <property type="entry name" value="HATPase_C_sf"/>
</dbReference>
<feature type="domain" description="SSD" evidence="16">
    <location>
        <begin position="659"/>
        <end position="808"/>
    </location>
</feature>
<dbReference type="InterPro" id="IPR004358">
    <property type="entry name" value="Sig_transdc_His_kin-like_C"/>
</dbReference>
<evidence type="ECO:0000256" key="13">
    <source>
        <dbReference type="SAM" id="MobiDB-lite"/>
    </source>
</evidence>
<feature type="transmembrane region" description="Helical" evidence="14">
    <location>
        <begin position="710"/>
        <end position="730"/>
    </location>
</feature>
<evidence type="ECO:0000313" key="18">
    <source>
        <dbReference type="EMBL" id="GGL13847.1"/>
    </source>
</evidence>
<dbReference type="InterPro" id="IPR050545">
    <property type="entry name" value="Mycobact_MmpL"/>
</dbReference>
<feature type="transmembrane region" description="Helical" evidence="14">
    <location>
        <begin position="683"/>
        <end position="704"/>
    </location>
</feature>
<dbReference type="SMART" id="SM00388">
    <property type="entry name" value="HisKA"/>
    <property type="match status" value="1"/>
</dbReference>
<keyword evidence="10 14" id="KW-1133">Transmembrane helix</keyword>
<evidence type="ECO:0000259" key="17">
    <source>
        <dbReference type="PROSITE" id="PS50885"/>
    </source>
</evidence>
<dbReference type="EC" id="2.7.13.3" evidence="4"/>
<feature type="transmembrane region" description="Helical" evidence="14">
    <location>
        <begin position="1134"/>
        <end position="1159"/>
    </location>
</feature>
<keyword evidence="6" id="KW-0597">Phosphoprotein</keyword>
<dbReference type="Pfam" id="PF00512">
    <property type="entry name" value="HisKA"/>
    <property type="match status" value="1"/>
</dbReference>
<reference evidence="18" key="2">
    <citation type="submission" date="2020-09" db="EMBL/GenBank/DDBJ databases">
        <authorList>
            <person name="Sun Q."/>
            <person name="Zhou Y."/>
        </authorList>
    </citation>
    <scope>NUCLEOTIDE SEQUENCE</scope>
    <source>
        <strain evidence="18">CGMCC 4.7299</strain>
    </source>
</reference>
<feature type="transmembrane region" description="Helical" evidence="14">
    <location>
        <begin position="1017"/>
        <end position="1042"/>
    </location>
</feature>
<evidence type="ECO:0000256" key="3">
    <source>
        <dbReference type="ARBA" id="ARBA00010157"/>
    </source>
</evidence>
<evidence type="ECO:0000313" key="19">
    <source>
        <dbReference type="Proteomes" id="UP000656042"/>
    </source>
</evidence>
<feature type="transmembrane region" description="Helical" evidence="14">
    <location>
        <begin position="158"/>
        <end position="181"/>
    </location>
</feature>
<dbReference type="AlphaFoldDB" id="A0A8J3FR13"/>
<dbReference type="GO" id="GO:0005886">
    <property type="term" value="C:plasma membrane"/>
    <property type="evidence" value="ECO:0007669"/>
    <property type="project" value="UniProtKB-SubCell"/>
</dbReference>
<dbReference type="Pfam" id="PF03176">
    <property type="entry name" value="MMPL"/>
    <property type="match status" value="2"/>
</dbReference>
<keyword evidence="12 14" id="KW-0472">Membrane</keyword>
<dbReference type="SUPFAM" id="SSF82866">
    <property type="entry name" value="Multidrug efflux transporter AcrB transmembrane domain"/>
    <property type="match status" value="2"/>
</dbReference>
<dbReference type="CDD" id="cd00075">
    <property type="entry name" value="HATPase"/>
    <property type="match status" value="1"/>
</dbReference>
<dbReference type="Gene3D" id="3.30.565.10">
    <property type="entry name" value="Histidine kinase-like ATPase, C-terminal domain"/>
    <property type="match status" value="1"/>
</dbReference>
<dbReference type="InterPro" id="IPR005467">
    <property type="entry name" value="His_kinase_dom"/>
</dbReference>
<dbReference type="FunFam" id="1.10.287.130:FF:000001">
    <property type="entry name" value="Two-component sensor histidine kinase"/>
    <property type="match status" value="1"/>
</dbReference>
<dbReference type="PANTHER" id="PTHR33406">
    <property type="entry name" value="MEMBRANE PROTEIN MJ1562-RELATED"/>
    <property type="match status" value="1"/>
</dbReference>
<dbReference type="EMBL" id="BMMX01000042">
    <property type="protein sequence ID" value="GGL13847.1"/>
    <property type="molecule type" value="Genomic_DNA"/>
</dbReference>
<evidence type="ECO:0000256" key="10">
    <source>
        <dbReference type="ARBA" id="ARBA00022989"/>
    </source>
</evidence>
<feature type="transmembrane region" description="Helical" evidence="14">
    <location>
        <begin position="991"/>
        <end position="1010"/>
    </location>
</feature>
<dbReference type="SUPFAM" id="SSF47384">
    <property type="entry name" value="Homodimeric domain of signal transducing histidine kinase"/>
    <property type="match status" value="1"/>
</dbReference>
<feature type="region of interest" description="Disordered" evidence="13">
    <location>
        <begin position="96"/>
        <end position="122"/>
    </location>
</feature>
<dbReference type="InterPro" id="IPR000731">
    <property type="entry name" value="SSD"/>
</dbReference>
<dbReference type="CDD" id="cd00082">
    <property type="entry name" value="HisKA"/>
    <property type="match status" value="1"/>
</dbReference>
<dbReference type="Gene3D" id="6.10.340.10">
    <property type="match status" value="1"/>
</dbReference>
<evidence type="ECO:0000256" key="4">
    <source>
        <dbReference type="ARBA" id="ARBA00012438"/>
    </source>
</evidence>
<evidence type="ECO:0000256" key="7">
    <source>
        <dbReference type="ARBA" id="ARBA00022679"/>
    </source>
</evidence>
<feature type="transmembrane region" description="Helical" evidence="14">
    <location>
        <begin position="1103"/>
        <end position="1122"/>
    </location>
</feature>
<protein>
    <recommendedName>
        <fullName evidence="4">histidine kinase</fullName>
        <ecNumber evidence="4">2.7.13.3</ecNumber>
    </recommendedName>
</protein>
<reference evidence="18" key="1">
    <citation type="journal article" date="2014" name="Int. J. Syst. Evol. Microbiol.">
        <title>Complete genome sequence of Corynebacterium casei LMG S-19264T (=DSM 44701T), isolated from a smear-ripened cheese.</title>
        <authorList>
            <consortium name="US DOE Joint Genome Institute (JGI-PGF)"/>
            <person name="Walter F."/>
            <person name="Albersmeier A."/>
            <person name="Kalinowski J."/>
            <person name="Ruckert C."/>
        </authorList>
    </citation>
    <scope>NUCLEOTIDE SEQUENCE</scope>
    <source>
        <strain evidence="18">CGMCC 4.7299</strain>
    </source>
</reference>
<dbReference type="Pfam" id="PF00672">
    <property type="entry name" value="HAMP"/>
    <property type="match status" value="1"/>
</dbReference>
<evidence type="ECO:0000256" key="9">
    <source>
        <dbReference type="ARBA" id="ARBA00022777"/>
    </source>
</evidence>
<dbReference type="InterPro" id="IPR004869">
    <property type="entry name" value="MMPL_dom"/>
</dbReference>
<dbReference type="Gene3D" id="1.20.1640.10">
    <property type="entry name" value="Multidrug efflux transporter AcrB transmembrane domain"/>
    <property type="match status" value="2"/>
</dbReference>
<comment type="caution">
    <text evidence="18">The sequence shown here is derived from an EMBL/GenBank/DDBJ whole genome shotgun (WGS) entry which is preliminary data.</text>
</comment>
<evidence type="ECO:0000256" key="5">
    <source>
        <dbReference type="ARBA" id="ARBA00022475"/>
    </source>
</evidence>
<feature type="transmembrane region" description="Helical" evidence="14">
    <location>
        <begin position="659"/>
        <end position="676"/>
    </location>
</feature>
<dbReference type="CDD" id="cd06225">
    <property type="entry name" value="HAMP"/>
    <property type="match status" value="1"/>
</dbReference>
<gene>
    <name evidence="18" type="ORF">GCM10012284_55760</name>
</gene>
<dbReference type="InterPro" id="IPR003661">
    <property type="entry name" value="HisK_dim/P_dom"/>
</dbReference>
<dbReference type="PROSITE" id="PS50109">
    <property type="entry name" value="HIS_KIN"/>
    <property type="match status" value="1"/>
</dbReference>
<name>A0A8J3FR13_9ACTN</name>
<dbReference type="PRINTS" id="PR00344">
    <property type="entry name" value="BCTRLSENSOR"/>
</dbReference>
<dbReference type="PANTHER" id="PTHR33406:SF11">
    <property type="entry name" value="MEMBRANE PROTEIN SCO6666-RELATED"/>
    <property type="match status" value="1"/>
</dbReference>
<sequence>MTRPGAAYRFSLRSSLIAGVLALTAAALLLVSITGAVVLRAFLVHQVDEQLTAGAAVAAQSPEALQATRQSDRRLRTYVSVTEYLIEVRDPSGRTYRFDSSSPLPRHPLLDQDAAADGRPRTVTSSGAEYRVISIAVGPDVVLIGMPLAPIRDAVTRLLLAAAVTSVTVLALLGLLGRLLVVRRLRPLDEIAAAATALADGDLERRVPVPTGPGAARTEVGRLTVAINGMLARIQGALAARARSESRMREFVADASHELRTPVTSIKGYLQLVRSGVVDLRARPDVLRRLEQESERMGALVTDLLYLARLDAGPAPRTTRVDLAALIRDAVADARAVEPDRPIGTDLPASRTVDGDPDALRQVLANLLGNVRSHTPPGTPAHVALTGSGGAVRVTVTDEGPGLNPHQARHAFDRFWRADGSRSATGGAGLGLAIVAEAVRAHGGTAGIEPGPGATVWFTIPAAGAFSSNSHTAHAGLANIGGGLDANVHAFGKGPSVATLLHRLGRTAYRHRIATTLVWLVLLIAAGAGALTLSGDTVSSFKIPGQESTTALNLIDERFGEAAGGASAQVVTGAPVDTARLGRLSKRLGTLPGVVSVTGPVVSPDKQAAYLTVTYGVRAAELSDAQRDRLADVAQQAGAEVTGEATRAGAPGTGHVGEVIGVVAALVVLTLTYGTLVAAGMNLLTAIVGVALGSLGITTLTGFVDLQSTTPILAVMLGLAVGIDYALFIFTRFRHELRDGHPVPEAIATAVATAGSAVVTAGITVMIALAGLAVAGIPFLTEMGLAAAGTVVVAVLVAITLVPAVLGFIGVRALPRRQRGGAAPADGRGFFRGWAAVVTRQRWTSLLAATVALATVALPVFVMRTSLNQPPVPGSTQERAAEVLDAHFGPGQSGPLLILVDGAGAAPRAAQVARQAAALPDVARVAPPRTNPDSSAALITVLPSSAPDSQATVDLVHALRDAVGGQAGPEVYVTGTTAVSVDVSQTLNDALPVYLVLVVGLALLLLVLVFRSVLVPVVGVLGFLLTIGAALGATTAVFQWGWLSGLVGGGATGPLMSLAPIIVVGILFGLAMDYQVFLVSRMHEAHAHGAVGKDAIVTGFRQAAPVVVAAASIMFAVFAGFVPQGEQTVKPIAFALATGIFFDAFVVRMVIMPAALALLGRAAWWLPAWLRWLPTMDVEGAALERKDHPEPELTTV</sequence>
<feature type="transmembrane region" description="Helical" evidence="14">
    <location>
        <begin position="751"/>
        <end position="779"/>
    </location>
</feature>
<dbReference type="GO" id="GO:0000155">
    <property type="term" value="F:phosphorelay sensor kinase activity"/>
    <property type="evidence" value="ECO:0007669"/>
    <property type="project" value="InterPro"/>
</dbReference>
<accession>A0A8J3FR13</accession>
<evidence type="ECO:0000256" key="14">
    <source>
        <dbReference type="SAM" id="Phobius"/>
    </source>
</evidence>
<evidence type="ECO:0000256" key="12">
    <source>
        <dbReference type="ARBA" id="ARBA00023136"/>
    </source>
</evidence>
<proteinExistence type="inferred from homology"/>
<comment type="catalytic activity">
    <reaction evidence="1">
        <text>ATP + protein L-histidine = ADP + protein N-phospho-L-histidine.</text>
        <dbReference type="EC" id="2.7.13.3"/>
    </reaction>
</comment>
<dbReference type="SMART" id="SM00304">
    <property type="entry name" value="HAMP"/>
    <property type="match status" value="1"/>
</dbReference>
<evidence type="ECO:0000256" key="8">
    <source>
        <dbReference type="ARBA" id="ARBA00022692"/>
    </source>
</evidence>
<evidence type="ECO:0000256" key="1">
    <source>
        <dbReference type="ARBA" id="ARBA00000085"/>
    </source>
</evidence>
<feature type="transmembrane region" description="Helical" evidence="14">
    <location>
        <begin position="843"/>
        <end position="862"/>
    </location>
</feature>
<evidence type="ECO:0000259" key="16">
    <source>
        <dbReference type="PROSITE" id="PS50156"/>
    </source>
</evidence>
<evidence type="ECO:0000256" key="6">
    <source>
        <dbReference type="ARBA" id="ARBA00022553"/>
    </source>
</evidence>
<dbReference type="PROSITE" id="PS50156">
    <property type="entry name" value="SSD"/>
    <property type="match status" value="1"/>
</dbReference>
<dbReference type="Pfam" id="PF02518">
    <property type="entry name" value="HATPase_c"/>
    <property type="match status" value="1"/>
</dbReference>